<name>A0ABS3A0K7_9VIBR</name>
<dbReference type="RefSeq" id="WP_206369707.1">
    <property type="nucleotide sequence ID" value="NZ_CAWPTM010000011.1"/>
</dbReference>
<gene>
    <name evidence="2" type="ORF">JYA62_10070</name>
</gene>
<evidence type="ECO:0000313" key="2">
    <source>
        <dbReference type="EMBL" id="MBN3578020.1"/>
    </source>
</evidence>
<sequence>MLLTNKKYNQEANQLASDIAVSTRERYAKWLVSIKYVLDQFDVDAVLSRQSEFCDTVIFNEKERVMKNQRLLLKCEKLKVKERRQAAEKRQKVHESVIEDISRLAMKSMIERLSELEVLKLFGRFPDFSYFLSTAYSPSVSYSKLDVLAVNDHQLKNNLFELCKTPKFCARLGKTIRSFTDTKMAIGLLGIDNSRILLPILMVKPLLRWDEPSTKLIAPKLWQHMILTANVTRLRLEAAEVKSPEQGIAIGILRTISQFAIVNNFPMIFEDALIERMQFYRDKNRREEYYACAEIKPTMNILPEVIISLEKSLTRKVVEFIDWSPTNVHLKNALLEDLDETPMLDRSPYGVALAQAQAYSIYDALQRSHVFVDKHKPFWFANVQMPPDALKAIRNSHPGRIELSS</sequence>
<proteinExistence type="predicted"/>
<reference evidence="2 3" key="1">
    <citation type="submission" date="2021-02" db="EMBL/GenBank/DDBJ databases">
        <title>Draft Genome Sequences of 5 Vibrio neptunius Strains Isolated From of Bivalve Hatcheries.</title>
        <authorList>
            <person name="Galvis F."/>
            <person name="Barja J.L."/>
            <person name="Lemos M.L."/>
            <person name="Balado M."/>
        </authorList>
    </citation>
    <scope>NUCLEOTIDE SEQUENCE [LARGE SCALE GENOMIC DNA]</scope>
    <source>
        <strain evidence="2 3">PP-145.98</strain>
    </source>
</reference>
<dbReference type="Gene3D" id="1.10.3210.10">
    <property type="entry name" value="Hypothetical protein af1432"/>
    <property type="match status" value="1"/>
</dbReference>
<evidence type="ECO:0000313" key="3">
    <source>
        <dbReference type="Proteomes" id="UP000779070"/>
    </source>
</evidence>
<dbReference type="EMBL" id="JAFHLB010000010">
    <property type="protein sequence ID" value="MBN3578020.1"/>
    <property type="molecule type" value="Genomic_DNA"/>
</dbReference>
<dbReference type="Proteomes" id="UP000779070">
    <property type="component" value="Unassembled WGS sequence"/>
</dbReference>
<dbReference type="SUPFAM" id="SSF109604">
    <property type="entry name" value="HD-domain/PDEase-like"/>
    <property type="match status" value="1"/>
</dbReference>
<dbReference type="Pfam" id="PF08668">
    <property type="entry name" value="HDOD"/>
    <property type="match status" value="1"/>
</dbReference>
<accession>A0ABS3A0K7</accession>
<protein>
    <submittedName>
        <fullName evidence="2">HDOD domain-containing protein</fullName>
    </submittedName>
</protein>
<dbReference type="InterPro" id="IPR013976">
    <property type="entry name" value="HDOD"/>
</dbReference>
<feature type="domain" description="HDOD" evidence="1">
    <location>
        <begin position="137"/>
        <end position="273"/>
    </location>
</feature>
<organism evidence="2 3">
    <name type="scientific">Vibrio neptunius</name>
    <dbReference type="NCBI Taxonomy" id="170651"/>
    <lineage>
        <taxon>Bacteria</taxon>
        <taxon>Pseudomonadati</taxon>
        <taxon>Pseudomonadota</taxon>
        <taxon>Gammaproteobacteria</taxon>
        <taxon>Vibrionales</taxon>
        <taxon>Vibrionaceae</taxon>
        <taxon>Vibrio</taxon>
    </lineage>
</organism>
<comment type="caution">
    <text evidence="2">The sequence shown here is derived from an EMBL/GenBank/DDBJ whole genome shotgun (WGS) entry which is preliminary data.</text>
</comment>
<evidence type="ECO:0000259" key="1">
    <source>
        <dbReference type="Pfam" id="PF08668"/>
    </source>
</evidence>
<keyword evidence="3" id="KW-1185">Reference proteome</keyword>